<organism evidence="1 2">
    <name type="scientific">Chitinophaga filiformis</name>
    <name type="common">Myxococcus filiformis</name>
    <name type="synonym">Flexibacter filiformis</name>
    <dbReference type="NCBI Taxonomy" id="104663"/>
    <lineage>
        <taxon>Bacteria</taxon>
        <taxon>Pseudomonadati</taxon>
        <taxon>Bacteroidota</taxon>
        <taxon>Chitinophagia</taxon>
        <taxon>Chitinophagales</taxon>
        <taxon>Chitinophagaceae</taxon>
        <taxon>Chitinophaga</taxon>
    </lineage>
</organism>
<protein>
    <submittedName>
        <fullName evidence="1">Uncharacterized protein</fullName>
    </submittedName>
</protein>
<dbReference type="EMBL" id="CP095855">
    <property type="protein sequence ID" value="UPK72111.1"/>
    <property type="molecule type" value="Genomic_DNA"/>
</dbReference>
<sequence length="89" mass="10681">MMTVSDIYTKLYSKSYYEKTGQHKFRFCESNVFLDRRANVPFVIHMLDGVFYLQALKQIVNDSLFRLEMNEDEIMLYGENKDTPLWILQ</sequence>
<reference evidence="1 2" key="1">
    <citation type="submission" date="2022-04" db="EMBL/GenBank/DDBJ databases">
        <title>The arsenic-methylating capacity of Chitinophaga filiformis YT5 during chitin decomposition.</title>
        <authorList>
            <person name="Chen G."/>
            <person name="Liang Y."/>
        </authorList>
    </citation>
    <scope>NUCLEOTIDE SEQUENCE [LARGE SCALE GENOMIC DNA]</scope>
    <source>
        <strain evidence="1 2">YT5</strain>
    </source>
</reference>
<evidence type="ECO:0000313" key="1">
    <source>
        <dbReference type="EMBL" id="UPK72111.1"/>
    </source>
</evidence>
<name>A0ABY4I7N9_CHIFI</name>
<dbReference type="RefSeq" id="WP_247814195.1">
    <property type="nucleotide sequence ID" value="NZ_CP095855.1"/>
</dbReference>
<evidence type="ECO:0000313" key="2">
    <source>
        <dbReference type="Proteomes" id="UP000830198"/>
    </source>
</evidence>
<dbReference type="Proteomes" id="UP000830198">
    <property type="component" value="Chromosome"/>
</dbReference>
<proteinExistence type="predicted"/>
<keyword evidence="2" id="KW-1185">Reference proteome</keyword>
<accession>A0ABY4I7N9</accession>
<gene>
    <name evidence="1" type="ORF">MYF79_12530</name>
</gene>